<dbReference type="PANTHER" id="PTHR43798">
    <property type="entry name" value="MONOACYLGLYCEROL LIPASE"/>
    <property type="match status" value="1"/>
</dbReference>
<reference evidence="2 3" key="1">
    <citation type="submission" date="2023-08" db="EMBL/GenBank/DDBJ databases">
        <title>Black Yeasts Isolated from many extreme environments.</title>
        <authorList>
            <person name="Coleine C."/>
            <person name="Stajich J.E."/>
            <person name="Selbmann L."/>
        </authorList>
    </citation>
    <scope>NUCLEOTIDE SEQUENCE [LARGE SCALE GENOMIC DNA]</scope>
    <source>
        <strain evidence="2 3">CCFEE 5935</strain>
    </source>
</reference>
<organism evidence="2 3">
    <name type="scientific">Saxophila tyrrhenica</name>
    <dbReference type="NCBI Taxonomy" id="1690608"/>
    <lineage>
        <taxon>Eukaryota</taxon>
        <taxon>Fungi</taxon>
        <taxon>Dikarya</taxon>
        <taxon>Ascomycota</taxon>
        <taxon>Pezizomycotina</taxon>
        <taxon>Dothideomycetes</taxon>
        <taxon>Dothideomycetidae</taxon>
        <taxon>Mycosphaerellales</taxon>
        <taxon>Extremaceae</taxon>
        <taxon>Saxophila</taxon>
    </lineage>
</organism>
<gene>
    <name evidence="2" type="ORF">LTR77_003670</name>
</gene>
<dbReference type="PRINTS" id="PR00412">
    <property type="entry name" value="EPOXHYDRLASE"/>
</dbReference>
<feature type="domain" description="AB hydrolase-1" evidence="1">
    <location>
        <begin position="28"/>
        <end position="282"/>
    </location>
</feature>
<evidence type="ECO:0000259" key="1">
    <source>
        <dbReference type="Pfam" id="PF12697"/>
    </source>
</evidence>
<dbReference type="GO" id="GO:0003824">
    <property type="term" value="F:catalytic activity"/>
    <property type="evidence" value="ECO:0007669"/>
    <property type="project" value="InterPro"/>
</dbReference>
<dbReference type="InterPro" id="IPR000073">
    <property type="entry name" value="AB_hydrolase_1"/>
</dbReference>
<dbReference type="AlphaFoldDB" id="A0AAV9PGX6"/>
<accession>A0AAV9PGX6</accession>
<dbReference type="GeneID" id="89925016"/>
<comment type="caution">
    <text evidence="2">The sequence shown here is derived from an EMBL/GenBank/DDBJ whole genome shotgun (WGS) entry which is preliminary data.</text>
</comment>
<dbReference type="InterPro" id="IPR029058">
    <property type="entry name" value="AB_hydrolase_fold"/>
</dbReference>
<evidence type="ECO:0000313" key="2">
    <source>
        <dbReference type="EMBL" id="KAK5172033.1"/>
    </source>
</evidence>
<protein>
    <recommendedName>
        <fullName evidence="1">AB hydrolase-1 domain-containing protein</fullName>
    </recommendedName>
</protein>
<name>A0AAV9PGX6_9PEZI</name>
<proteinExistence type="predicted"/>
<dbReference type="Proteomes" id="UP001337655">
    <property type="component" value="Unassembled WGS sequence"/>
</dbReference>
<dbReference type="EMBL" id="JAVRRT010000005">
    <property type="protein sequence ID" value="KAK5172033.1"/>
    <property type="molecule type" value="Genomic_DNA"/>
</dbReference>
<dbReference type="Pfam" id="PF12697">
    <property type="entry name" value="Abhydrolase_6"/>
    <property type="match status" value="1"/>
</dbReference>
<dbReference type="SUPFAM" id="SSF53474">
    <property type="entry name" value="alpha/beta-Hydrolases"/>
    <property type="match status" value="1"/>
</dbReference>
<dbReference type="InterPro" id="IPR050266">
    <property type="entry name" value="AB_hydrolase_sf"/>
</dbReference>
<dbReference type="RefSeq" id="XP_064660877.1">
    <property type="nucleotide sequence ID" value="XM_064800926.1"/>
</dbReference>
<dbReference type="GO" id="GO:0016020">
    <property type="term" value="C:membrane"/>
    <property type="evidence" value="ECO:0007669"/>
    <property type="project" value="TreeGrafter"/>
</dbReference>
<dbReference type="PANTHER" id="PTHR43798:SF33">
    <property type="entry name" value="HYDROLASE, PUTATIVE (AFU_ORTHOLOGUE AFUA_2G14860)-RELATED"/>
    <property type="match status" value="1"/>
</dbReference>
<dbReference type="Gene3D" id="3.40.50.1820">
    <property type="entry name" value="alpha/beta hydrolase"/>
    <property type="match status" value="1"/>
</dbReference>
<keyword evidence="3" id="KW-1185">Reference proteome</keyword>
<sequence length="291" mass="32680">MPLEVASQVSSSGIHYISCGPQDTGPTLLCVHGWACRSADFLYVFDEFIKHDSDFRAIALDLPGHGSSSTEHYPTAGVDSFARAVLDLMDELSLEKIVLAGHSMGVRIVLETWQQAMSAERPQVQGLCFLDGSHYKFRKSLFAFDSGDARSASLTDEEKHEKMAEAFDRMLSSATPKDFREAAIDHVKAIDLQYSEDMRKSFIQYDYDRTDDVMENLGKADMPILSIQATDVDEENQRRMLQEGKDSRWMQFVCTKVPQAKMAVVPQSGHFPHVDRPQIVAAHLKDLMRSP</sequence>
<dbReference type="InterPro" id="IPR000639">
    <property type="entry name" value="Epox_hydrolase-like"/>
</dbReference>
<evidence type="ECO:0000313" key="3">
    <source>
        <dbReference type="Proteomes" id="UP001337655"/>
    </source>
</evidence>